<name>A0A915PUY2_9BILA</name>
<reference evidence="2" key="1">
    <citation type="submission" date="2022-11" db="UniProtKB">
        <authorList>
            <consortium name="WormBaseParasite"/>
        </authorList>
    </citation>
    <scope>IDENTIFICATION</scope>
</reference>
<organism evidence="1 2">
    <name type="scientific">Setaria digitata</name>
    <dbReference type="NCBI Taxonomy" id="48799"/>
    <lineage>
        <taxon>Eukaryota</taxon>
        <taxon>Metazoa</taxon>
        <taxon>Ecdysozoa</taxon>
        <taxon>Nematoda</taxon>
        <taxon>Chromadorea</taxon>
        <taxon>Rhabditida</taxon>
        <taxon>Spirurina</taxon>
        <taxon>Spiruromorpha</taxon>
        <taxon>Filarioidea</taxon>
        <taxon>Setariidae</taxon>
        <taxon>Setaria</taxon>
    </lineage>
</organism>
<protein>
    <submittedName>
        <fullName evidence="2">Uncharacterized protein</fullName>
    </submittedName>
</protein>
<dbReference type="Proteomes" id="UP000887581">
    <property type="component" value="Unplaced"/>
</dbReference>
<proteinExistence type="predicted"/>
<dbReference type="AlphaFoldDB" id="A0A915PUY2"/>
<accession>A0A915PUY2</accession>
<sequence length="88" mass="10749">MYPKFFYSKEMVLGSQRQQQQYQLPRFCQPFRRMQPLLLVQCKLRNSYYDDFDAFKSDCSIKYEEALMMLLTLSYEKPIKATLNRLRK</sequence>
<evidence type="ECO:0000313" key="1">
    <source>
        <dbReference type="Proteomes" id="UP000887581"/>
    </source>
</evidence>
<keyword evidence="1" id="KW-1185">Reference proteome</keyword>
<evidence type="ECO:0000313" key="2">
    <source>
        <dbReference type="WBParaSite" id="sdigi.contig273.g6939.t1"/>
    </source>
</evidence>
<dbReference type="WBParaSite" id="sdigi.contig273.g6939.t1">
    <property type="protein sequence ID" value="sdigi.contig273.g6939.t1"/>
    <property type="gene ID" value="sdigi.contig273.g6939"/>
</dbReference>